<evidence type="ECO:0000259" key="8">
    <source>
        <dbReference type="Pfam" id="PF01979"/>
    </source>
</evidence>
<evidence type="ECO:0000256" key="1">
    <source>
        <dbReference type="ARBA" id="ARBA00010716"/>
    </source>
</evidence>
<dbReference type="InterPro" id="IPR003764">
    <property type="entry name" value="GlcNAc_6-P_deAcase"/>
</dbReference>
<dbReference type="PANTHER" id="PTHR11113">
    <property type="entry name" value="N-ACETYLGLUCOSAMINE-6-PHOSPHATE DEACETYLASE"/>
    <property type="match status" value="1"/>
</dbReference>
<evidence type="ECO:0000256" key="6">
    <source>
        <dbReference type="PIRSR" id="PIRSR038994-1"/>
    </source>
</evidence>
<dbReference type="EMBL" id="CP067089">
    <property type="protein sequence ID" value="QQO08918.1"/>
    <property type="molecule type" value="Genomic_DNA"/>
</dbReference>
<keyword evidence="4 5" id="KW-0119">Carbohydrate metabolism</keyword>
<dbReference type="GO" id="GO:0008448">
    <property type="term" value="F:N-acetylglucosamine-6-phosphate deacetylase activity"/>
    <property type="evidence" value="ECO:0007669"/>
    <property type="project" value="UniProtKB-EC"/>
</dbReference>
<dbReference type="PANTHER" id="PTHR11113:SF14">
    <property type="entry name" value="N-ACETYLGLUCOSAMINE-6-PHOSPHATE DEACETYLASE"/>
    <property type="match status" value="1"/>
</dbReference>
<dbReference type="Gene3D" id="2.30.40.10">
    <property type="entry name" value="Urease, subunit C, domain 1"/>
    <property type="match status" value="1"/>
</dbReference>
<dbReference type="Pfam" id="PF01979">
    <property type="entry name" value="Amidohydro_1"/>
    <property type="match status" value="1"/>
</dbReference>
<proteinExistence type="inferred from homology"/>
<dbReference type="GO" id="GO:0006046">
    <property type="term" value="P:N-acetylglucosamine catabolic process"/>
    <property type="evidence" value="ECO:0007669"/>
    <property type="project" value="TreeGrafter"/>
</dbReference>
<dbReference type="EC" id="3.5.1.25" evidence="9"/>
<reference evidence="9" key="1">
    <citation type="submission" date="2021-01" db="EMBL/GenBank/DDBJ databases">
        <title>Description of Breznakiella homolactica.</title>
        <authorList>
            <person name="Song Y."/>
            <person name="Brune A."/>
        </authorList>
    </citation>
    <scope>NUCLEOTIDE SEQUENCE</scope>
    <source>
        <strain evidence="9">RmG30</strain>
    </source>
</reference>
<dbReference type="SUPFAM" id="SSF51556">
    <property type="entry name" value="Metallo-dependent hydrolases"/>
    <property type="match status" value="1"/>
</dbReference>
<name>A0A7T7XMC7_9SPIR</name>
<dbReference type="NCBIfam" id="TIGR00221">
    <property type="entry name" value="nagA"/>
    <property type="match status" value="1"/>
</dbReference>
<evidence type="ECO:0000256" key="7">
    <source>
        <dbReference type="PIRSR" id="PIRSR038994-3"/>
    </source>
</evidence>
<dbReference type="AlphaFoldDB" id="A0A7T7XMC7"/>
<dbReference type="InterPro" id="IPR032466">
    <property type="entry name" value="Metal_Hydrolase"/>
</dbReference>
<organism evidence="9 10">
    <name type="scientific">Breznakiella homolactica</name>
    <dbReference type="NCBI Taxonomy" id="2798577"/>
    <lineage>
        <taxon>Bacteria</taxon>
        <taxon>Pseudomonadati</taxon>
        <taxon>Spirochaetota</taxon>
        <taxon>Spirochaetia</taxon>
        <taxon>Spirochaetales</taxon>
        <taxon>Breznakiellaceae</taxon>
        <taxon>Breznakiella</taxon>
    </lineage>
</organism>
<feature type="binding site" evidence="7">
    <location>
        <position position="199"/>
    </location>
    <ligand>
        <name>Zn(2+)</name>
        <dbReference type="ChEBI" id="CHEBI:29105"/>
    </ligand>
</feature>
<feature type="active site" description="Proton donor/acceptor" evidence="6">
    <location>
        <position position="282"/>
    </location>
</feature>
<dbReference type="RefSeq" id="WP_215626224.1">
    <property type="nucleotide sequence ID" value="NZ_CP067089.2"/>
</dbReference>
<feature type="binding site" evidence="7">
    <location>
        <position position="220"/>
    </location>
    <ligand>
        <name>Zn(2+)</name>
        <dbReference type="ChEBI" id="CHEBI:29105"/>
    </ligand>
</feature>
<dbReference type="KEGG" id="bhc:JFL75_18605"/>
<protein>
    <submittedName>
        <fullName evidence="9">N-acetylglucosamine-6-phosphate deacetylase</fullName>
        <ecNumber evidence="9">3.5.1.25</ecNumber>
    </submittedName>
</protein>
<evidence type="ECO:0000313" key="9">
    <source>
        <dbReference type="EMBL" id="QQO08918.1"/>
    </source>
</evidence>
<dbReference type="InterPro" id="IPR006680">
    <property type="entry name" value="Amidohydro-rel"/>
</dbReference>
<dbReference type="CDD" id="cd00854">
    <property type="entry name" value="NagA"/>
    <property type="match status" value="1"/>
</dbReference>
<gene>
    <name evidence="9" type="primary">nagA</name>
    <name evidence="9" type="ORF">JFL75_18605</name>
</gene>
<sequence>MENTILIQGAQLVRDEGITPGDVLISGSRIAKIAPAGGITPGPDTAVIDGRNRILSPGFIDLHCHGGAGGDVNDGDPEAYRKMEEFHRSRGVTAFMPTLSVDPMPKLEKACAMVRALRQEDAGGGAEILGVHFESPYINPVYKGCQAAECILPFDEKAMHFIRQNSDIISRITLAPELDGVLEAIPELRQMGILVSGGHSNADAVMFRRAADRGMTMATHLYNAMSSVRKEGPYRIPGVLEAALTDDRIYTELIADGHHVPGELLQIAYRCKGPDRFMACSDASRAAGYSGSERVFICGQEAVIENGVGMLKDRSSLASSVVALDTMVRVLAEKAGLTPHLALRAVSYVPAKAAGIDNRKGRLAEGYDADLVLLDEKLNVCSVWCRGIKSGGK</sequence>
<dbReference type="SUPFAM" id="SSF51338">
    <property type="entry name" value="Composite domain of metallo-dependent hydrolases"/>
    <property type="match status" value="1"/>
</dbReference>
<comment type="cofactor">
    <cofactor evidence="7">
        <name>a divalent metal cation</name>
        <dbReference type="ChEBI" id="CHEBI:60240"/>
    </cofactor>
    <text evidence="7">Binds 1 divalent metal cation per subunit.</text>
</comment>
<keyword evidence="10" id="KW-1185">Reference proteome</keyword>
<dbReference type="PIRSF" id="PIRSF038994">
    <property type="entry name" value="NagA"/>
    <property type="match status" value="1"/>
</dbReference>
<dbReference type="Proteomes" id="UP000595917">
    <property type="component" value="Chromosome"/>
</dbReference>
<feature type="domain" description="Amidohydrolase-related" evidence="8">
    <location>
        <begin position="54"/>
        <end position="387"/>
    </location>
</feature>
<comment type="similarity">
    <text evidence="1 5">Belongs to the metallo-dependent hydrolases superfamily. NagA family.</text>
</comment>
<dbReference type="GO" id="GO:0046872">
    <property type="term" value="F:metal ion binding"/>
    <property type="evidence" value="ECO:0007669"/>
    <property type="project" value="UniProtKB-KW"/>
</dbReference>
<feature type="binding site" evidence="7">
    <location>
        <position position="134"/>
    </location>
    <ligand>
        <name>Zn(2+)</name>
        <dbReference type="ChEBI" id="CHEBI:29105"/>
    </ligand>
</feature>
<keyword evidence="2 7" id="KW-0479">Metal-binding</keyword>
<evidence type="ECO:0000256" key="2">
    <source>
        <dbReference type="ARBA" id="ARBA00022723"/>
    </source>
</evidence>
<dbReference type="InterPro" id="IPR011059">
    <property type="entry name" value="Metal-dep_hydrolase_composite"/>
</dbReference>
<dbReference type="Gene3D" id="3.20.20.140">
    <property type="entry name" value="Metal-dependent hydrolases"/>
    <property type="match status" value="1"/>
</dbReference>
<evidence type="ECO:0000256" key="3">
    <source>
        <dbReference type="ARBA" id="ARBA00022801"/>
    </source>
</evidence>
<evidence type="ECO:0000256" key="5">
    <source>
        <dbReference type="PIRNR" id="PIRNR038994"/>
    </source>
</evidence>
<evidence type="ECO:0000256" key="4">
    <source>
        <dbReference type="ARBA" id="ARBA00023277"/>
    </source>
</evidence>
<evidence type="ECO:0000313" key="10">
    <source>
        <dbReference type="Proteomes" id="UP000595917"/>
    </source>
</evidence>
<accession>A0A7T7XMC7</accession>
<keyword evidence="3 5" id="KW-0378">Hydrolase</keyword>